<dbReference type="InterPro" id="IPR008972">
    <property type="entry name" value="Cupredoxin"/>
</dbReference>
<dbReference type="Gene3D" id="2.60.40.420">
    <property type="entry name" value="Cupredoxins - blue copper proteins"/>
    <property type="match status" value="1"/>
</dbReference>
<accession>A0A4S4DSG3</accession>
<gene>
    <name evidence="3" type="ORF">TEA_014158</name>
</gene>
<dbReference type="STRING" id="542762.A0A4S4DSG3"/>
<proteinExistence type="inferred from homology"/>
<sequence>MASLINRSLTSICNSKSAMCIKTEFSTPFHIGFTSLSLINSRKVSSLIACKAMFAKPQTDIKGLNIANDCLSDKANYANNDDKIYGLEIYSLLESKELSSDVQNLDKRALWVSLLFCYNGEISVTIFNFCFLALLSVSVVKAEDAYKYFTWTVTYEITSPLGVAQQRKNSWQDGVLGTNCPIPPNSNFTYKYQTKDQIGTFTFWHKFMYY</sequence>
<dbReference type="Pfam" id="PF07732">
    <property type="entry name" value="Cu-oxidase_3"/>
    <property type="match status" value="1"/>
</dbReference>
<comment type="caution">
    <text evidence="3">The sequence shown here is derived from an EMBL/GenBank/DDBJ whole genome shotgun (WGS) entry which is preliminary data.</text>
</comment>
<dbReference type="GO" id="GO:0005507">
    <property type="term" value="F:copper ion binding"/>
    <property type="evidence" value="ECO:0007669"/>
    <property type="project" value="InterPro"/>
</dbReference>
<name>A0A4S4DSG3_CAMSN</name>
<dbReference type="SUPFAM" id="SSF49503">
    <property type="entry name" value="Cupredoxins"/>
    <property type="match status" value="1"/>
</dbReference>
<evidence type="ECO:0000313" key="3">
    <source>
        <dbReference type="EMBL" id="THG06152.1"/>
    </source>
</evidence>
<evidence type="ECO:0000259" key="2">
    <source>
        <dbReference type="Pfam" id="PF07732"/>
    </source>
</evidence>
<keyword evidence="4" id="KW-1185">Reference proteome</keyword>
<dbReference type="InterPro" id="IPR011707">
    <property type="entry name" value="Cu-oxidase-like_N"/>
</dbReference>
<comment type="similarity">
    <text evidence="1">Belongs to the multicopper oxidase family.</text>
</comment>
<dbReference type="Proteomes" id="UP000306102">
    <property type="component" value="Unassembled WGS sequence"/>
</dbReference>
<organism evidence="3 4">
    <name type="scientific">Camellia sinensis var. sinensis</name>
    <name type="common">China tea</name>
    <dbReference type="NCBI Taxonomy" id="542762"/>
    <lineage>
        <taxon>Eukaryota</taxon>
        <taxon>Viridiplantae</taxon>
        <taxon>Streptophyta</taxon>
        <taxon>Embryophyta</taxon>
        <taxon>Tracheophyta</taxon>
        <taxon>Spermatophyta</taxon>
        <taxon>Magnoliopsida</taxon>
        <taxon>eudicotyledons</taxon>
        <taxon>Gunneridae</taxon>
        <taxon>Pentapetalae</taxon>
        <taxon>asterids</taxon>
        <taxon>Ericales</taxon>
        <taxon>Theaceae</taxon>
        <taxon>Camellia</taxon>
    </lineage>
</organism>
<protein>
    <recommendedName>
        <fullName evidence="2">Plastocyanin-like domain-containing protein</fullName>
    </recommendedName>
</protein>
<dbReference type="EMBL" id="SDRB02010484">
    <property type="protein sequence ID" value="THG06152.1"/>
    <property type="molecule type" value="Genomic_DNA"/>
</dbReference>
<evidence type="ECO:0000313" key="4">
    <source>
        <dbReference type="Proteomes" id="UP000306102"/>
    </source>
</evidence>
<reference evidence="3 4" key="1">
    <citation type="journal article" date="2018" name="Proc. Natl. Acad. Sci. U.S.A.">
        <title>Draft genome sequence of Camellia sinensis var. sinensis provides insights into the evolution of the tea genome and tea quality.</title>
        <authorList>
            <person name="Wei C."/>
            <person name="Yang H."/>
            <person name="Wang S."/>
            <person name="Zhao J."/>
            <person name="Liu C."/>
            <person name="Gao L."/>
            <person name="Xia E."/>
            <person name="Lu Y."/>
            <person name="Tai Y."/>
            <person name="She G."/>
            <person name="Sun J."/>
            <person name="Cao H."/>
            <person name="Tong W."/>
            <person name="Gao Q."/>
            <person name="Li Y."/>
            <person name="Deng W."/>
            <person name="Jiang X."/>
            <person name="Wang W."/>
            <person name="Chen Q."/>
            <person name="Zhang S."/>
            <person name="Li H."/>
            <person name="Wu J."/>
            <person name="Wang P."/>
            <person name="Li P."/>
            <person name="Shi C."/>
            <person name="Zheng F."/>
            <person name="Jian J."/>
            <person name="Huang B."/>
            <person name="Shan D."/>
            <person name="Shi M."/>
            <person name="Fang C."/>
            <person name="Yue Y."/>
            <person name="Li F."/>
            <person name="Li D."/>
            <person name="Wei S."/>
            <person name="Han B."/>
            <person name="Jiang C."/>
            <person name="Yin Y."/>
            <person name="Xia T."/>
            <person name="Zhang Z."/>
            <person name="Bennetzen J.L."/>
            <person name="Zhao S."/>
            <person name="Wan X."/>
        </authorList>
    </citation>
    <scope>NUCLEOTIDE SEQUENCE [LARGE SCALE GENOMIC DNA]</scope>
    <source>
        <strain evidence="4">cv. Shuchazao</strain>
        <tissue evidence="3">Leaf</tissue>
    </source>
</reference>
<dbReference type="AlphaFoldDB" id="A0A4S4DSG3"/>
<feature type="domain" description="Plastocyanin-like" evidence="2">
    <location>
        <begin position="164"/>
        <end position="205"/>
    </location>
</feature>
<evidence type="ECO:0000256" key="1">
    <source>
        <dbReference type="ARBA" id="ARBA00010609"/>
    </source>
</evidence>